<feature type="transmembrane region" description="Helical" evidence="2">
    <location>
        <begin position="68"/>
        <end position="87"/>
    </location>
</feature>
<dbReference type="PANTHER" id="PTHR11161:SF12">
    <property type="entry name" value="ACYLTRANSFERASE 3 DOMAIN-CONTAINING PROTEIN-RELATED"/>
    <property type="match status" value="1"/>
</dbReference>
<evidence type="ECO:0000313" key="4">
    <source>
        <dbReference type="EMBL" id="CAD9647694.1"/>
    </source>
</evidence>
<feature type="transmembrane region" description="Helical" evidence="2">
    <location>
        <begin position="353"/>
        <end position="382"/>
    </location>
</feature>
<feature type="transmembrane region" description="Helical" evidence="2">
    <location>
        <begin position="127"/>
        <end position="147"/>
    </location>
</feature>
<name>A0A7S2VT15_9DINO</name>
<feature type="transmembrane region" description="Helical" evidence="2">
    <location>
        <begin position="230"/>
        <end position="254"/>
    </location>
</feature>
<feature type="transmembrane region" description="Helical" evidence="2">
    <location>
        <begin position="198"/>
        <end position="218"/>
    </location>
</feature>
<dbReference type="InterPro" id="IPR002656">
    <property type="entry name" value="Acyl_transf_3_dom"/>
</dbReference>
<evidence type="ECO:0000256" key="1">
    <source>
        <dbReference type="SAM" id="MobiDB-lite"/>
    </source>
</evidence>
<protein>
    <recommendedName>
        <fullName evidence="3">Acyltransferase 3 domain-containing protein</fullName>
    </recommendedName>
</protein>
<accession>A0A7S2VT15</accession>
<sequence length="454" mass="47856">MLNVRLFLPGMGWRLFLEWWPVAVPASGEAGVDIFLVLSGFLIGSALQREIATTGGIAFGTFCLRRAFRIFPAIVSAAIATAVKNLVVGEPLECPNAAWSRNAVMFNNWPGAPVTCLGHTWSVALELQLYLATPLLLWASSVSHALLARLLPGSKVSAASVTAALCLGIWLACAALRLQWVNAARGSNLDTMALYFSTHFRCATYVAGVLAGVTIASLDPKDFAKAQPPWIGVLATAALSTSFVVVAFACFVGADLSADIDGLVVARYRQLAPGFAALHQAFLRPLFGAALGCIMFLCAVGLAPLTRAFLAWAGWRPLAGLSYSMYLLQYVGFPLLEKPFLSWVGHSLLVAPLWLGILVAYVAVALFIIAAVPLAFLNYALVELPGIAAGKRVAEAIGSVLAALRRRHSAAGEEATGEASEERAGFDLEGGSGSGRHLEVEAKAFAGGRVAAAS</sequence>
<keyword evidence="2" id="KW-0472">Membrane</keyword>
<dbReference type="InterPro" id="IPR052728">
    <property type="entry name" value="O2_lipid_transport_reg"/>
</dbReference>
<dbReference type="Pfam" id="PF01757">
    <property type="entry name" value="Acyl_transf_3"/>
    <property type="match status" value="1"/>
</dbReference>
<dbReference type="EMBL" id="HBGW01103564">
    <property type="protein sequence ID" value="CAD9647694.1"/>
    <property type="molecule type" value="Transcribed_RNA"/>
</dbReference>
<organism evidence="4">
    <name type="scientific">Zooxanthella nutricula</name>
    <dbReference type="NCBI Taxonomy" id="1333877"/>
    <lineage>
        <taxon>Eukaryota</taxon>
        <taxon>Sar</taxon>
        <taxon>Alveolata</taxon>
        <taxon>Dinophyceae</taxon>
        <taxon>Peridiniales</taxon>
        <taxon>Peridiniales incertae sedis</taxon>
        <taxon>Zooxanthella</taxon>
    </lineage>
</organism>
<dbReference type="AlphaFoldDB" id="A0A7S2VT15"/>
<keyword evidence="2" id="KW-1133">Transmembrane helix</keyword>
<evidence type="ECO:0000256" key="2">
    <source>
        <dbReference type="SAM" id="Phobius"/>
    </source>
</evidence>
<reference evidence="4" key="1">
    <citation type="submission" date="2021-01" db="EMBL/GenBank/DDBJ databases">
        <authorList>
            <person name="Corre E."/>
            <person name="Pelletier E."/>
            <person name="Niang G."/>
            <person name="Scheremetjew M."/>
            <person name="Finn R."/>
            <person name="Kale V."/>
            <person name="Holt S."/>
            <person name="Cochrane G."/>
            <person name="Meng A."/>
            <person name="Brown T."/>
            <person name="Cohen L."/>
        </authorList>
    </citation>
    <scope>NUCLEOTIDE SEQUENCE</scope>
    <source>
        <strain evidence="4">RCC3387</strain>
    </source>
</reference>
<gene>
    <name evidence="4" type="ORF">BRAN1462_LOCUS65516</name>
</gene>
<dbReference type="PANTHER" id="PTHR11161">
    <property type="entry name" value="O-ACYLTRANSFERASE"/>
    <property type="match status" value="1"/>
</dbReference>
<feature type="transmembrane region" description="Helical" evidence="2">
    <location>
        <begin position="20"/>
        <end position="47"/>
    </location>
</feature>
<keyword evidence="2" id="KW-0812">Transmembrane</keyword>
<feature type="region of interest" description="Disordered" evidence="1">
    <location>
        <begin position="412"/>
        <end position="435"/>
    </location>
</feature>
<feature type="transmembrane region" description="Helical" evidence="2">
    <location>
        <begin position="315"/>
        <end position="333"/>
    </location>
</feature>
<evidence type="ECO:0000259" key="3">
    <source>
        <dbReference type="Pfam" id="PF01757"/>
    </source>
</evidence>
<proteinExistence type="predicted"/>
<feature type="domain" description="Acyltransferase 3" evidence="3">
    <location>
        <begin position="14"/>
        <end position="369"/>
    </location>
</feature>
<dbReference type="GO" id="GO:0016747">
    <property type="term" value="F:acyltransferase activity, transferring groups other than amino-acyl groups"/>
    <property type="evidence" value="ECO:0007669"/>
    <property type="project" value="InterPro"/>
</dbReference>
<feature type="transmembrane region" description="Helical" evidence="2">
    <location>
        <begin position="282"/>
        <end position="303"/>
    </location>
</feature>
<feature type="transmembrane region" description="Helical" evidence="2">
    <location>
        <begin position="159"/>
        <end position="178"/>
    </location>
</feature>